<name>F3FX06_PSESX</name>
<feature type="non-terminal residue" evidence="1">
    <location>
        <position position="77"/>
    </location>
</feature>
<dbReference type="AlphaFoldDB" id="F3FX06"/>
<proteinExistence type="predicted"/>
<accession>F3FX06</accession>
<evidence type="ECO:0000313" key="1">
    <source>
        <dbReference type="EMBL" id="EGH34748.1"/>
    </source>
</evidence>
<dbReference type="EMBL" id="AEAH01002849">
    <property type="protein sequence ID" value="EGH34748.1"/>
    <property type="molecule type" value="Genomic_DNA"/>
</dbReference>
<protein>
    <submittedName>
        <fullName evidence="1">Uncharacterized protein</fullName>
    </submittedName>
</protein>
<dbReference type="HOGENOM" id="CLU_2643985_0_0_6"/>
<reference evidence="1 2" key="1">
    <citation type="journal article" date="2011" name="PLoS Pathog.">
        <title>Dynamic evolution of pathogenicity revealed by sequencing and comparative genomics of 19 Pseudomonas syringae isolates.</title>
        <authorList>
            <person name="Baltrus D.A."/>
            <person name="Nishimura M.T."/>
            <person name="Romanchuk A."/>
            <person name="Chang J.H."/>
            <person name="Mukhtar M.S."/>
            <person name="Cherkis K."/>
            <person name="Roach J."/>
            <person name="Grant S.R."/>
            <person name="Jones C.D."/>
            <person name="Dangl J.L."/>
        </authorList>
    </citation>
    <scope>NUCLEOTIDE SEQUENCE [LARGE SCALE GENOMIC DNA]</scope>
    <source>
        <strain evidence="2">M301072PT</strain>
    </source>
</reference>
<sequence>MNVCRIALNIGLCWLSPGHGMRKNLHIYVLHAAFSRLSVVPVEPHSHPVTVEAHLANCLPALTRVGLPEGVIKERKD</sequence>
<evidence type="ECO:0000313" key="2">
    <source>
        <dbReference type="Proteomes" id="UP000004471"/>
    </source>
</evidence>
<organism evidence="1 2">
    <name type="scientific">Pseudomonas syringae pv. japonica str. M301072</name>
    <dbReference type="NCBI Taxonomy" id="629262"/>
    <lineage>
        <taxon>Bacteria</taxon>
        <taxon>Pseudomonadati</taxon>
        <taxon>Pseudomonadota</taxon>
        <taxon>Gammaproteobacteria</taxon>
        <taxon>Pseudomonadales</taxon>
        <taxon>Pseudomonadaceae</taxon>
        <taxon>Pseudomonas</taxon>
        <taxon>Pseudomonas syringae</taxon>
    </lineage>
</organism>
<dbReference type="Proteomes" id="UP000004471">
    <property type="component" value="Unassembled WGS sequence"/>
</dbReference>
<gene>
    <name evidence="1" type="ORF">PSYJA_39600</name>
</gene>
<comment type="caution">
    <text evidence="1">The sequence shown here is derived from an EMBL/GenBank/DDBJ whole genome shotgun (WGS) entry which is preliminary data.</text>
</comment>